<organism evidence="2 3">
    <name type="scientific">Oesophagostomum dentatum</name>
    <name type="common">Nodular worm</name>
    <dbReference type="NCBI Taxonomy" id="61180"/>
    <lineage>
        <taxon>Eukaryota</taxon>
        <taxon>Metazoa</taxon>
        <taxon>Ecdysozoa</taxon>
        <taxon>Nematoda</taxon>
        <taxon>Chromadorea</taxon>
        <taxon>Rhabditida</taxon>
        <taxon>Rhabditina</taxon>
        <taxon>Rhabditomorpha</taxon>
        <taxon>Strongyloidea</taxon>
        <taxon>Strongylidae</taxon>
        <taxon>Oesophagostomum</taxon>
    </lineage>
</organism>
<name>A0A0B1T816_OESDE</name>
<feature type="compositionally biased region" description="Polar residues" evidence="1">
    <location>
        <begin position="14"/>
        <end position="27"/>
    </location>
</feature>
<proteinExistence type="predicted"/>
<evidence type="ECO:0000313" key="2">
    <source>
        <dbReference type="EMBL" id="KHJ93668.1"/>
    </source>
</evidence>
<sequence>MQKNWRIIVENPSLRGTQNPVAHLGSN</sequence>
<gene>
    <name evidence="2" type="ORF">OESDEN_06417</name>
</gene>
<evidence type="ECO:0000313" key="3">
    <source>
        <dbReference type="Proteomes" id="UP000053660"/>
    </source>
</evidence>
<dbReference type="Proteomes" id="UP000053660">
    <property type="component" value="Unassembled WGS sequence"/>
</dbReference>
<feature type="region of interest" description="Disordered" evidence="1">
    <location>
        <begin position="1"/>
        <end position="27"/>
    </location>
</feature>
<reference evidence="2 3" key="1">
    <citation type="submission" date="2014-03" db="EMBL/GenBank/DDBJ databases">
        <title>Draft genome of the hookworm Oesophagostomum dentatum.</title>
        <authorList>
            <person name="Mitreva M."/>
        </authorList>
    </citation>
    <scope>NUCLEOTIDE SEQUENCE [LARGE SCALE GENOMIC DNA]</scope>
    <source>
        <strain evidence="2 3">OD-Hann</strain>
    </source>
</reference>
<dbReference type="EMBL" id="KN550663">
    <property type="protein sequence ID" value="KHJ93668.1"/>
    <property type="molecule type" value="Genomic_DNA"/>
</dbReference>
<keyword evidence="3" id="KW-1185">Reference proteome</keyword>
<dbReference type="AlphaFoldDB" id="A0A0B1T816"/>
<accession>A0A0B1T816</accession>
<protein>
    <submittedName>
        <fullName evidence="2">Uncharacterized protein</fullName>
    </submittedName>
</protein>
<evidence type="ECO:0000256" key="1">
    <source>
        <dbReference type="SAM" id="MobiDB-lite"/>
    </source>
</evidence>